<evidence type="ECO:0000259" key="1">
    <source>
        <dbReference type="PROSITE" id="PS51186"/>
    </source>
</evidence>
<protein>
    <submittedName>
        <fullName evidence="2">N-acetyltransferase (GNAT) domain-containing protein</fullName>
    </submittedName>
</protein>
<dbReference type="Proteomes" id="UP000194154">
    <property type="component" value="Chromosome"/>
</dbReference>
<keyword evidence="2" id="KW-0808">Transferase</keyword>
<dbReference type="Gene3D" id="3.40.630.30">
    <property type="match status" value="1"/>
</dbReference>
<feature type="domain" description="N-acetyltransferase" evidence="1">
    <location>
        <begin position="16"/>
        <end position="155"/>
    </location>
</feature>
<dbReference type="PROSITE" id="PS51186">
    <property type="entry name" value="GNAT"/>
    <property type="match status" value="1"/>
</dbReference>
<dbReference type="InterPro" id="IPR051531">
    <property type="entry name" value="N-acetyltransferase"/>
</dbReference>
<dbReference type="PANTHER" id="PTHR43792">
    <property type="entry name" value="GNAT FAMILY, PUTATIVE (AFU_ORTHOLOGUE AFUA_3G00765)-RELATED-RELATED"/>
    <property type="match status" value="1"/>
</dbReference>
<dbReference type="GeneID" id="35296224"/>
<name>A0A1W7AF27_9STAP</name>
<accession>A0A1W7AF27</accession>
<proteinExistence type="predicted"/>
<dbReference type="RefSeq" id="WP_086043266.1">
    <property type="nucleotide sequence ID" value="NZ_CBCRZA010000007.1"/>
</dbReference>
<dbReference type="AlphaFoldDB" id="A0A1W7AF27"/>
<gene>
    <name evidence="2" type="ORF">MCCS_21410</name>
</gene>
<dbReference type="STRING" id="1855823.MCCS_21410"/>
<sequence length="161" mass="18742">MNSAMTISYQLQSERLIIDALCAQNLEEVLSNYKDDSKYIQEVYKQHMMPDRIGYGTWLLKLKDTFIGEISLSGPPNWHHEIEIGYHIRCNYRRNGYAYEAISCLIAHLIKHHDKLTIKASALIDNTISQRLLESLDFICTSIDDSYYYYEYEINGVMACV</sequence>
<reference evidence="2 3" key="1">
    <citation type="journal article" date="2017" name="Int. J. Syst. Evol. Microbiol.">
        <title>Macrococcus canis sp. nov., a skin bacterium associated with infections in dogs.</title>
        <authorList>
            <person name="Gobeli Brawand S."/>
            <person name="Cotting K."/>
            <person name="Gomez-Sanz E."/>
            <person name="Collaud A."/>
            <person name="Thomann A."/>
            <person name="Brodard I."/>
            <person name="Rodriguez-Campos S."/>
            <person name="Strauss C."/>
            <person name="Perreten V."/>
        </authorList>
    </citation>
    <scope>NUCLEOTIDE SEQUENCE [LARGE SCALE GENOMIC DNA]</scope>
    <source>
        <strain evidence="2 3">KM45013</strain>
    </source>
</reference>
<evidence type="ECO:0000313" key="2">
    <source>
        <dbReference type="EMBL" id="ARQ07730.1"/>
    </source>
</evidence>
<dbReference type="SUPFAM" id="SSF55729">
    <property type="entry name" value="Acyl-CoA N-acyltransferases (Nat)"/>
    <property type="match status" value="1"/>
</dbReference>
<dbReference type="KEGG" id="mcak:MCCS_21410"/>
<dbReference type="InterPro" id="IPR000182">
    <property type="entry name" value="GNAT_dom"/>
</dbReference>
<evidence type="ECO:0000313" key="3">
    <source>
        <dbReference type="Proteomes" id="UP000194154"/>
    </source>
</evidence>
<dbReference type="GO" id="GO:0016747">
    <property type="term" value="F:acyltransferase activity, transferring groups other than amino-acyl groups"/>
    <property type="evidence" value="ECO:0007669"/>
    <property type="project" value="InterPro"/>
</dbReference>
<dbReference type="OrthoDB" id="452315at2"/>
<dbReference type="EMBL" id="CP021059">
    <property type="protein sequence ID" value="ARQ07730.1"/>
    <property type="molecule type" value="Genomic_DNA"/>
</dbReference>
<dbReference type="InterPro" id="IPR016181">
    <property type="entry name" value="Acyl_CoA_acyltransferase"/>
</dbReference>
<dbReference type="PANTHER" id="PTHR43792:SF13">
    <property type="entry name" value="ACETYLTRANSFERASE"/>
    <property type="match status" value="1"/>
</dbReference>
<dbReference type="Pfam" id="PF13302">
    <property type="entry name" value="Acetyltransf_3"/>
    <property type="match status" value="1"/>
</dbReference>
<keyword evidence="3" id="KW-1185">Reference proteome</keyword>
<organism evidence="2 3">
    <name type="scientific">Macrococcoides canis</name>
    <dbReference type="NCBI Taxonomy" id="1855823"/>
    <lineage>
        <taxon>Bacteria</taxon>
        <taxon>Bacillati</taxon>
        <taxon>Bacillota</taxon>
        <taxon>Bacilli</taxon>
        <taxon>Bacillales</taxon>
        <taxon>Staphylococcaceae</taxon>
        <taxon>Macrococcoides</taxon>
    </lineage>
</organism>